<evidence type="ECO:0000313" key="3">
    <source>
        <dbReference type="EMBL" id="CAE7396733.1"/>
    </source>
</evidence>
<dbReference type="Proteomes" id="UP000649617">
    <property type="component" value="Unassembled WGS sequence"/>
</dbReference>
<proteinExistence type="predicted"/>
<feature type="region of interest" description="Disordered" evidence="1">
    <location>
        <begin position="551"/>
        <end position="576"/>
    </location>
</feature>
<dbReference type="AlphaFoldDB" id="A0A812QP04"/>
<dbReference type="EMBL" id="CAJNIZ010017316">
    <property type="protein sequence ID" value="CAE7396733.1"/>
    <property type="molecule type" value="Genomic_DNA"/>
</dbReference>
<keyword evidence="4" id="KW-1185">Reference proteome</keyword>
<feature type="compositionally biased region" description="Polar residues" evidence="1">
    <location>
        <begin position="564"/>
        <end position="576"/>
    </location>
</feature>
<organism evidence="3 4">
    <name type="scientific">Symbiodinium pilosum</name>
    <name type="common">Dinoflagellate</name>
    <dbReference type="NCBI Taxonomy" id="2952"/>
    <lineage>
        <taxon>Eukaryota</taxon>
        <taxon>Sar</taxon>
        <taxon>Alveolata</taxon>
        <taxon>Dinophyceae</taxon>
        <taxon>Suessiales</taxon>
        <taxon>Symbiodiniaceae</taxon>
        <taxon>Symbiodinium</taxon>
    </lineage>
</organism>
<keyword evidence="2" id="KW-0472">Membrane</keyword>
<feature type="compositionally biased region" description="Low complexity" evidence="1">
    <location>
        <begin position="551"/>
        <end position="562"/>
    </location>
</feature>
<dbReference type="OrthoDB" id="441066at2759"/>
<name>A0A812QP04_SYMPI</name>
<reference evidence="3" key="1">
    <citation type="submission" date="2021-02" db="EMBL/GenBank/DDBJ databases">
        <authorList>
            <person name="Dougan E. K."/>
            <person name="Rhodes N."/>
            <person name="Thang M."/>
            <person name="Chan C."/>
        </authorList>
    </citation>
    <scope>NUCLEOTIDE SEQUENCE</scope>
</reference>
<evidence type="ECO:0000313" key="4">
    <source>
        <dbReference type="Proteomes" id="UP000649617"/>
    </source>
</evidence>
<accession>A0A812QP04</accession>
<evidence type="ECO:0000256" key="1">
    <source>
        <dbReference type="SAM" id="MobiDB-lite"/>
    </source>
</evidence>
<keyword evidence="2" id="KW-1133">Transmembrane helix</keyword>
<sequence>MMGDEETFSPASVAPLSRHLILLAQEWGTPIWVCDIKDAYLNVEQPEDEPVVVLIGSEWWQLGRVLPGQRRGAQVWWNQLRGDLSDTHMEGLPEVPTLMRNLKARQATQVHVDDMQLTGDDAPTQEVISALKKKYVIKVEGPFSMVGDEWEFLKRRYTIEGDYSITVRPAAHFYQDIYDLLECPRHRTTAGPGGGDSLFQVDDSKALSSAQAKLFRTIVGKLLYISGERPDAQVVSEAILIKKAWNFLTELEVDMIARTDSSVARAIAQRAGVGRVRHLQTSCLWIQQWCARRELKVLAIPTEKNPADVGTKVLTASRLRMLCGTMGMVNGGGSLIGAEVQGDGQLTRDQAKLALRLVQAVLATQLQGCAPGGDDRGGLNYDMLVNFMAVVGALLDYFIDSFIHYVSVFGYVLDNVGGGYLVIFGGLWILVLIGYLVLGTSWRITFTWQSGRSGLEPGCGDGEPSSEGATLDEDAATLTPTGNIDLVNDAMDDEAFDEFLRNASPGDVAEEAAHGRNLASTSSASSTSPTLATSAATASSSTAPFAAATTTSTNTLPASPTAFANRTSTTSPITSLAPNGEEWAAVEARLHTWMRENIVPPRPQLLAAEPGVPHPQPAQGQAQRPANNNNQDAATQATNVPAGNDRGVQGGPQRQYPVQPPDRPRHDGRRDLTQAELNQNVWITGSGYAFHLHTCRCFRGSARSSRQMTMREAINRRKKPCQQCMGGIHIAMFGNGL</sequence>
<comment type="caution">
    <text evidence="3">The sequence shown here is derived from an EMBL/GenBank/DDBJ whole genome shotgun (WGS) entry which is preliminary data.</text>
</comment>
<feature type="compositionally biased region" description="Low complexity" evidence="1">
    <location>
        <begin position="617"/>
        <end position="639"/>
    </location>
</feature>
<gene>
    <name evidence="3" type="primary">GIP</name>
    <name evidence="3" type="ORF">SPIL2461_LOCUS9768</name>
</gene>
<keyword evidence="2" id="KW-0812">Transmembrane</keyword>
<feature type="transmembrane region" description="Helical" evidence="2">
    <location>
        <begin position="418"/>
        <end position="438"/>
    </location>
</feature>
<evidence type="ECO:0000256" key="2">
    <source>
        <dbReference type="SAM" id="Phobius"/>
    </source>
</evidence>
<feature type="region of interest" description="Disordered" evidence="1">
    <location>
        <begin position="605"/>
        <end position="669"/>
    </location>
</feature>
<protein>
    <submittedName>
        <fullName evidence="3">GIP protein</fullName>
    </submittedName>
</protein>
<feature type="transmembrane region" description="Helical" evidence="2">
    <location>
        <begin position="384"/>
        <end position="406"/>
    </location>
</feature>